<evidence type="ECO:0000313" key="11">
    <source>
        <dbReference type="EMBL" id="MXP25664.1"/>
    </source>
</evidence>
<accession>A0A845A7K6</accession>
<dbReference type="GO" id="GO:0003924">
    <property type="term" value="F:GTPase activity"/>
    <property type="evidence" value="ECO:0007669"/>
    <property type="project" value="UniProtKB-UniRule"/>
</dbReference>
<evidence type="ECO:0000256" key="7">
    <source>
        <dbReference type="RuleBase" id="RU000631"/>
    </source>
</evidence>
<gene>
    <name evidence="5 11" type="primary">ftsZ</name>
    <name evidence="11" type="ORF">GRI39_06365</name>
</gene>
<feature type="binding site" evidence="5">
    <location>
        <begin position="111"/>
        <end position="113"/>
    </location>
    <ligand>
        <name>GTP</name>
        <dbReference type="ChEBI" id="CHEBI:37565"/>
    </ligand>
</feature>
<protein>
    <recommendedName>
        <fullName evidence="5 6">Cell division protein FtsZ</fullName>
    </recommendedName>
</protein>
<dbReference type="InterPro" id="IPR024757">
    <property type="entry name" value="FtsZ_C"/>
</dbReference>
<keyword evidence="5 7" id="KW-0132">Cell division</keyword>
<keyword evidence="4 5" id="KW-0342">GTP-binding</keyword>
<dbReference type="InterPro" id="IPR020805">
    <property type="entry name" value="Cell_div_FtsZ_CS"/>
</dbReference>
<dbReference type="SUPFAM" id="SSF55307">
    <property type="entry name" value="Tubulin C-terminal domain-like"/>
    <property type="match status" value="1"/>
</dbReference>
<feature type="binding site" evidence="5">
    <location>
        <position position="190"/>
    </location>
    <ligand>
        <name>GTP</name>
        <dbReference type="ChEBI" id="CHEBI:37565"/>
    </ligand>
</feature>
<dbReference type="PROSITE" id="PS01135">
    <property type="entry name" value="FTSZ_2"/>
    <property type="match status" value="1"/>
</dbReference>
<evidence type="ECO:0000256" key="6">
    <source>
        <dbReference type="NCBIfam" id="TIGR00065"/>
    </source>
</evidence>
<dbReference type="FunFam" id="3.30.1330.20:FF:000011">
    <property type="entry name" value="Cell division protein FtsZ"/>
    <property type="match status" value="1"/>
</dbReference>
<dbReference type="GO" id="GO:0005737">
    <property type="term" value="C:cytoplasm"/>
    <property type="evidence" value="ECO:0007669"/>
    <property type="project" value="UniProtKB-SubCell"/>
</dbReference>
<dbReference type="Proteomes" id="UP000460561">
    <property type="component" value="Unassembled WGS sequence"/>
</dbReference>
<evidence type="ECO:0000256" key="2">
    <source>
        <dbReference type="ARBA" id="ARBA00022490"/>
    </source>
</evidence>
<organism evidence="11 12">
    <name type="scientific">Altericroceibacterium indicum</name>
    <dbReference type="NCBI Taxonomy" id="374177"/>
    <lineage>
        <taxon>Bacteria</taxon>
        <taxon>Pseudomonadati</taxon>
        <taxon>Pseudomonadota</taxon>
        <taxon>Alphaproteobacteria</taxon>
        <taxon>Sphingomonadales</taxon>
        <taxon>Erythrobacteraceae</taxon>
        <taxon>Altericroceibacterium</taxon>
    </lineage>
</organism>
<dbReference type="FunFam" id="3.40.50.1440:FF:000001">
    <property type="entry name" value="Cell division protein FtsZ"/>
    <property type="match status" value="1"/>
</dbReference>
<dbReference type="PRINTS" id="PR00423">
    <property type="entry name" value="CELLDVISFTSZ"/>
</dbReference>
<keyword evidence="3 5" id="KW-0547">Nucleotide-binding</keyword>
<dbReference type="GO" id="GO:0051258">
    <property type="term" value="P:protein polymerization"/>
    <property type="evidence" value="ECO:0007669"/>
    <property type="project" value="UniProtKB-UniRule"/>
</dbReference>
<feature type="region of interest" description="Disordered" evidence="8">
    <location>
        <begin position="325"/>
        <end position="501"/>
    </location>
</feature>
<dbReference type="InterPro" id="IPR018316">
    <property type="entry name" value="Tubulin/FtsZ_2-layer-sand-dom"/>
</dbReference>
<dbReference type="SUPFAM" id="SSF52490">
    <property type="entry name" value="Tubulin nucleotide-binding domain-like"/>
    <property type="match status" value="1"/>
</dbReference>
<feature type="compositionally biased region" description="Acidic residues" evidence="8">
    <location>
        <begin position="373"/>
        <end position="403"/>
    </location>
</feature>
<comment type="caution">
    <text evidence="11">The sequence shown here is derived from an EMBL/GenBank/DDBJ whole genome shotgun (WGS) entry which is preliminary data.</text>
</comment>
<dbReference type="InterPro" id="IPR000158">
    <property type="entry name" value="Cell_div_FtsZ"/>
</dbReference>
<feature type="domain" description="Tubulin/FtsZ 2-layer sandwich" evidence="10">
    <location>
        <begin position="210"/>
        <end position="328"/>
    </location>
</feature>
<keyword evidence="5 7" id="KW-0131">Cell cycle</keyword>
<feature type="binding site" evidence="5">
    <location>
        <position position="142"/>
    </location>
    <ligand>
        <name>GTP</name>
        <dbReference type="ChEBI" id="CHEBI:37565"/>
    </ligand>
</feature>
<dbReference type="GO" id="GO:0032153">
    <property type="term" value="C:cell division site"/>
    <property type="evidence" value="ECO:0007669"/>
    <property type="project" value="UniProtKB-UniRule"/>
</dbReference>
<feature type="binding site" evidence="5">
    <location>
        <begin position="24"/>
        <end position="28"/>
    </location>
    <ligand>
        <name>GTP</name>
        <dbReference type="ChEBI" id="CHEBI:37565"/>
    </ligand>
</feature>
<keyword evidence="5 7" id="KW-0717">Septation</keyword>
<dbReference type="PROSITE" id="PS01134">
    <property type="entry name" value="FTSZ_1"/>
    <property type="match status" value="1"/>
</dbReference>
<dbReference type="EMBL" id="WTYQ01000002">
    <property type="protein sequence ID" value="MXP25664.1"/>
    <property type="molecule type" value="Genomic_DNA"/>
</dbReference>
<dbReference type="InterPro" id="IPR037103">
    <property type="entry name" value="Tubulin/FtsZ-like_C"/>
</dbReference>
<evidence type="ECO:0000256" key="3">
    <source>
        <dbReference type="ARBA" id="ARBA00022741"/>
    </source>
</evidence>
<feature type="domain" description="Tubulin/FtsZ GTPase" evidence="9">
    <location>
        <begin position="16"/>
        <end position="208"/>
    </location>
</feature>
<dbReference type="GO" id="GO:0043093">
    <property type="term" value="P:FtsZ-dependent cytokinesis"/>
    <property type="evidence" value="ECO:0007669"/>
    <property type="project" value="UniProtKB-UniRule"/>
</dbReference>
<dbReference type="Pfam" id="PF00091">
    <property type="entry name" value="Tubulin"/>
    <property type="match status" value="1"/>
</dbReference>
<evidence type="ECO:0000259" key="9">
    <source>
        <dbReference type="SMART" id="SM00864"/>
    </source>
</evidence>
<evidence type="ECO:0000256" key="4">
    <source>
        <dbReference type="ARBA" id="ARBA00023134"/>
    </source>
</evidence>
<dbReference type="OrthoDB" id="9813375at2"/>
<dbReference type="PANTHER" id="PTHR30314">
    <property type="entry name" value="CELL DIVISION PROTEIN FTSZ-RELATED"/>
    <property type="match status" value="1"/>
</dbReference>
<dbReference type="InterPro" id="IPR036525">
    <property type="entry name" value="Tubulin/FtsZ_GTPase_sf"/>
</dbReference>
<feature type="compositionally biased region" description="Pro residues" evidence="8">
    <location>
        <begin position="440"/>
        <end position="451"/>
    </location>
</feature>
<dbReference type="GO" id="GO:0000917">
    <property type="term" value="P:division septum assembly"/>
    <property type="evidence" value="ECO:0007669"/>
    <property type="project" value="UniProtKB-KW"/>
</dbReference>
<keyword evidence="12" id="KW-1185">Reference proteome</keyword>
<reference evidence="11 12" key="1">
    <citation type="submission" date="2019-12" db="EMBL/GenBank/DDBJ databases">
        <title>Genomic-based taxomic classification of the family Erythrobacteraceae.</title>
        <authorList>
            <person name="Xu L."/>
        </authorList>
    </citation>
    <scope>NUCLEOTIDE SEQUENCE [LARGE SCALE GENOMIC DNA]</scope>
    <source>
        <strain evidence="11 12">DSM 18604</strain>
    </source>
</reference>
<dbReference type="Gene3D" id="3.30.1330.20">
    <property type="entry name" value="Tubulin/FtsZ, C-terminal domain"/>
    <property type="match status" value="1"/>
</dbReference>
<keyword evidence="2 5" id="KW-0963">Cytoplasm</keyword>
<dbReference type="Pfam" id="PF12327">
    <property type="entry name" value="FtsZ_C"/>
    <property type="match status" value="1"/>
</dbReference>
<evidence type="ECO:0000256" key="1">
    <source>
        <dbReference type="ARBA" id="ARBA00009690"/>
    </source>
</evidence>
<dbReference type="HAMAP" id="MF_00909">
    <property type="entry name" value="FtsZ"/>
    <property type="match status" value="1"/>
</dbReference>
<sequence>MSINIGPPSVEELRPRITVIGVGGAGGNAIANMIAANIEGVDFIVANTDAQALNNSVADHRIQLGPEITQGLGAGARPEVGRAAAEETVEDLERALEGVNMVFIAAGMGGGTGTGAAPVIAEVARRMGVLTVGVVTKPFLFEGTRRTRAADSGIEELQKHVDTLIVIPNQNLFLIAQADTTFKEAFQLADEVLQQGVRSITDLMVMPGLINLDFADVRSVMGEMGKAMMGTGEGEGENRALEAAERAIANPLLDGVSMQGAKGVIISIIGGEDMRLLEVDEAANHIRELVDPDANIIWGSAFNPDLEGKIRVSVVATGIEQTVEMADKASQPVNTSVSRGPKKPSIAVPGQLPSAESEERQAASRAAAVETPAVEEDVEDLLDLSLADEAEPDDSNTPEDELQLDSGRLTAPEGNEADQARPRHPMFGGNPAPATRAQPAPQPAPQNPAPGPASSGGGSTLFERMANLSRNNAVETESDDNEEDESSSLRIPRFLGRQNNQ</sequence>
<comment type="similarity">
    <text evidence="1 5 7">Belongs to the FtsZ family.</text>
</comment>
<dbReference type="InterPro" id="IPR045061">
    <property type="entry name" value="FtsZ/CetZ"/>
</dbReference>
<evidence type="ECO:0000259" key="10">
    <source>
        <dbReference type="SMART" id="SM00865"/>
    </source>
</evidence>
<comment type="function">
    <text evidence="5 7">Essential cell division protein that forms a contractile ring structure (Z ring) at the future cell division site. The regulation of the ring assembly controls the timing and the location of cell division. One of the functions of the FtsZ ring is to recruit other cell division proteins to the septum to produce a new cell wall between the dividing cells. Binds GTP and shows GTPase activity.</text>
</comment>
<proteinExistence type="inferred from homology"/>
<name>A0A845A7K6_9SPHN</name>
<evidence type="ECO:0000256" key="8">
    <source>
        <dbReference type="SAM" id="MobiDB-lite"/>
    </source>
</evidence>
<dbReference type="RefSeq" id="WP_160738868.1">
    <property type="nucleotide sequence ID" value="NZ_WTYQ01000002.1"/>
</dbReference>
<comment type="subunit">
    <text evidence="5">Homodimer. Polymerizes to form a dynamic ring structure in a strictly GTP-dependent manner. Interacts directly with several other division proteins.</text>
</comment>
<dbReference type="SMART" id="SM00865">
    <property type="entry name" value="Tubulin_C"/>
    <property type="match status" value="1"/>
</dbReference>
<evidence type="ECO:0000256" key="5">
    <source>
        <dbReference type="HAMAP-Rule" id="MF_00909"/>
    </source>
</evidence>
<dbReference type="SMART" id="SM00864">
    <property type="entry name" value="Tubulin"/>
    <property type="match status" value="1"/>
</dbReference>
<feature type="binding site" evidence="5">
    <location>
        <position position="146"/>
    </location>
    <ligand>
        <name>GTP</name>
        <dbReference type="ChEBI" id="CHEBI:37565"/>
    </ligand>
</feature>
<dbReference type="PANTHER" id="PTHR30314:SF3">
    <property type="entry name" value="MITOCHONDRIAL DIVISION PROTEIN FSZA"/>
    <property type="match status" value="1"/>
</dbReference>
<comment type="subcellular location">
    <subcellularLocation>
        <location evidence="5">Cytoplasm</location>
    </subcellularLocation>
    <text evidence="5">Assembles at midcell at the inner surface of the cytoplasmic membrane.</text>
</comment>
<dbReference type="InterPro" id="IPR008280">
    <property type="entry name" value="Tub_FtsZ_C"/>
</dbReference>
<dbReference type="NCBIfam" id="TIGR00065">
    <property type="entry name" value="ftsZ"/>
    <property type="match status" value="1"/>
</dbReference>
<dbReference type="Gene3D" id="3.40.50.1440">
    <property type="entry name" value="Tubulin/FtsZ, GTPase domain"/>
    <property type="match status" value="1"/>
</dbReference>
<dbReference type="AlphaFoldDB" id="A0A845A7K6"/>
<evidence type="ECO:0000313" key="12">
    <source>
        <dbReference type="Proteomes" id="UP000460561"/>
    </source>
</evidence>
<dbReference type="InterPro" id="IPR003008">
    <property type="entry name" value="Tubulin_FtsZ_GTPase"/>
</dbReference>
<dbReference type="GO" id="GO:0005525">
    <property type="term" value="F:GTP binding"/>
    <property type="evidence" value="ECO:0007669"/>
    <property type="project" value="UniProtKB-UniRule"/>
</dbReference>
<feature type="compositionally biased region" description="Acidic residues" evidence="8">
    <location>
        <begin position="476"/>
        <end position="486"/>
    </location>
</feature>
<dbReference type="CDD" id="cd02201">
    <property type="entry name" value="FtsZ_type1"/>
    <property type="match status" value="1"/>
</dbReference>